<dbReference type="EC" id="6.5.1.2" evidence="10"/>
<evidence type="ECO:0000256" key="2">
    <source>
        <dbReference type="ARBA" id="ARBA00022705"/>
    </source>
</evidence>
<dbReference type="SUPFAM" id="SSF47781">
    <property type="entry name" value="RuvA domain 2-like"/>
    <property type="match status" value="1"/>
</dbReference>
<evidence type="ECO:0000256" key="4">
    <source>
        <dbReference type="ARBA" id="ARBA00022763"/>
    </source>
</evidence>
<feature type="binding site" evidence="10">
    <location>
        <position position="176"/>
    </location>
    <ligand>
        <name>NAD(+)</name>
        <dbReference type="ChEBI" id="CHEBI:57540"/>
    </ligand>
</feature>
<dbReference type="Pfam" id="PF01653">
    <property type="entry name" value="DNA_ligase_aden"/>
    <property type="match status" value="1"/>
</dbReference>
<evidence type="ECO:0000313" key="12">
    <source>
        <dbReference type="EMBL" id="MEE3928076.1"/>
    </source>
</evidence>
<keyword evidence="13" id="KW-1185">Reference proteome</keyword>
<dbReference type="CDD" id="cd00114">
    <property type="entry name" value="LIGANc"/>
    <property type="match status" value="1"/>
</dbReference>
<feature type="domain" description="BRCT" evidence="11">
    <location>
        <begin position="608"/>
        <end position="688"/>
    </location>
</feature>
<dbReference type="Gene3D" id="2.40.50.140">
    <property type="entry name" value="Nucleic acid-binding proteins"/>
    <property type="match status" value="1"/>
</dbReference>
<feature type="binding site" evidence="10">
    <location>
        <position position="426"/>
    </location>
    <ligand>
        <name>Zn(2+)</name>
        <dbReference type="ChEBI" id="CHEBI:29105"/>
    </ligand>
</feature>
<keyword evidence="1 10" id="KW-0436">Ligase</keyword>
<keyword evidence="7 10" id="KW-0520">NAD</keyword>
<dbReference type="Gene3D" id="3.30.470.30">
    <property type="entry name" value="DNA ligase/mRNA capping enzyme"/>
    <property type="match status" value="1"/>
</dbReference>
<dbReference type="InterPro" id="IPR013840">
    <property type="entry name" value="DNAligase_N"/>
</dbReference>
<dbReference type="InterPro" id="IPR004150">
    <property type="entry name" value="NAD_DNA_ligase_OB"/>
</dbReference>
<dbReference type="EMBL" id="JAZDWZ010000001">
    <property type="protein sequence ID" value="MEE3928076.1"/>
    <property type="molecule type" value="Genomic_DNA"/>
</dbReference>
<comment type="caution">
    <text evidence="12">The sequence shown here is derived from an EMBL/GenBank/DDBJ whole genome shotgun (WGS) entry which is preliminary data.</text>
</comment>
<dbReference type="InterPro" id="IPR012340">
    <property type="entry name" value="NA-bd_OB-fold"/>
</dbReference>
<keyword evidence="4 10" id="KW-0227">DNA damage</keyword>
<dbReference type="NCBIfam" id="TIGR00575">
    <property type="entry name" value="dnlj"/>
    <property type="match status" value="1"/>
</dbReference>
<dbReference type="Pfam" id="PF12826">
    <property type="entry name" value="HHH_2"/>
    <property type="match status" value="1"/>
</dbReference>
<dbReference type="Pfam" id="PF00533">
    <property type="entry name" value="BRCT"/>
    <property type="match status" value="1"/>
</dbReference>
<dbReference type="Pfam" id="PF03120">
    <property type="entry name" value="OB_DNA_ligase"/>
    <property type="match status" value="1"/>
</dbReference>
<reference evidence="12" key="1">
    <citation type="submission" date="2024-01" db="EMBL/GenBank/DDBJ databases">
        <title>Genome sequence of Mycoplasma ciconiae type strain DSM 25251.</title>
        <authorList>
            <person name="Spergser J."/>
        </authorList>
    </citation>
    <scope>NUCLEOTIDE SEQUENCE [LARGE SCALE GENOMIC DNA]</scope>
    <source>
        <strain evidence="12">DSM 25251</strain>
    </source>
</reference>
<keyword evidence="8 10" id="KW-0234">DNA repair</keyword>
<dbReference type="SMART" id="SM00292">
    <property type="entry name" value="BRCT"/>
    <property type="match status" value="1"/>
</dbReference>
<dbReference type="RefSeq" id="WP_330500491.1">
    <property type="nucleotide sequence ID" value="NZ_JAZDWZ010000001.1"/>
</dbReference>
<feature type="binding site" evidence="10">
    <location>
        <position position="429"/>
    </location>
    <ligand>
        <name>Zn(2+)</name>
        <dbReference type="ChEBI" id="CHEBI:29105"/>
    </ligand>
</feature>
<gene>
    <name evidence="10 12" type="primary">ligA</name>
    <name evidence="12" type="ORF">V2E24_00600</name>
</gene>
<dbReference type="InterPro" id="IPR010994">
    <property type="entry name" value="RuvA_2-like"/>
</dbReference>
<evidence type="ECO:0000256" key="9">
    <source>
        <dbReference type="ARBA" id="ARBA00034005"/>
    </source>
</evidence>
<proteinExistence type="inferred from homology"/>
<evidence type="ECO:0000256" key="10">
    <source>
        <dbReference type="HAMAP-Rule" id="MF_01588"/>
    </source>
</evidence>
<feature type="binding site" evidence="10">
    <location>
        <position position="449"/>
    </location>
    <ligand>
        <name>Zn(2+)</name>
        <dbReference type="ChEBI" id="CHEBI:29105"/>
    </ligand>
</feature>
<dbReference type="SUPFAM" id="SSF52113">
    <property type="entry name" value="BRCT domain"/>
    <property type="match status" value="1"/>
</dbReference>
<dbReference type="SUPFAM" id="SSF56091">
    <property type="entry name" value="DNA ligase/mRNA capping enzyme, catalytic domain"/>
    <property type="match status" value="1"/>
</dbReference>
<dbReference type="Gene3D" id="3.40.50.10190">
    <property type="entry name" value="BRCT domain"/>
    <property type="match status" value="1"/>
</dbReference>
<dbReference type="InterPro" id="IPR001357">
    <property type="entry name" value="BRCT_dom"/>
</dbReference>
<evidence type="ECO:0000256" key="1">
    <source>
        <dbReference type="ARBA" id="ARBA00022598"/>
    </source>
</evidence>
<feature type="binding site" evidence="10">
    <location>
        <position position="311"/>
    </location>
    <ligand>
        <name>NAD(+)</name>
        <dbReference type="ChEBI" id="CHEBI:57540"/>
    </ligand>
</feature>
<comment type="function">
    <text evidence="10">DNA ligase that catalyzes the formation of phosphodiester linkages between 5'-phosphoryl and 3'-hydroxyl groups in double-stranded DNA using NAD as a coenzyme and as the energy source for the reaction. It is essential for DNA replication and repair of damaged DNA.</text>
</comment>
<feature type="binding site" evidence="10">
    <location>
        <begin position="88"/>
        <end position="89"/>
    </location>
    <ligand>
        <name>NAD(+)</name>
        <dbReference type="ChEBI" id="CHEBI:57540"/>
    </ligand>
</feature>
<keyword evidence="6 10" id="KW-0460">Magnesium</keyword>
<comment type="catalytic activity">
    <reaction evidence="9 10">
        <text>NAD(+) + (deoxyribonucleotide)n-3'-hydroxyl + 5'-phospho-(deoxyribonucleotide)m = (deoxyribonucleotide)n+m + AMP + beta-nicotinamide D-nucleotide.</text>
        <dbReference type="EC" id="6.5.1.2"/>
    </reaction>
</comment>
<dbReference type="InterPro" id="IPR013839">
    <property type="entry name" value="DNAligase_adenylation"/>
</dbReference>
<dbReference type="InterPro" id="IPR041663">
    <property type="entry name" value="DisA/LigA_HHH"/>
</dbReference>
<dbReference type="GO" id="GO:0003911">
    <property type="term" value="F:DNA ligase (NAD+) activity"/>
    <property type="evidence" value="ECO:0007669"/>
    <property type="project" value="UniProtKB-EC"/>
</dbReference>
<dbReference type="Gene3D" id="1.10.150.20">
    <property type="entry name" value="5' to 3' exonuclease, C-terminal subdomain"/>
    <property type="match status" value="2"/>
</dbReference>
<keyword evidence="2 10" id="KW-0235">DNA replication</keyword>
<dbReference type="SUPFAM" id="SSF50249">
    <property type="entry name" value="Nucleic acid-binding proteins"/>
    <property type="match status" value="1"/>
</dbReference>
<dbReference type="Gene3D" id="1.10.287.610">
    <property type="entry name" value="Helix hairpin bin"/>
    <property type="match status" value="1"/>
</dbReference>
<dbReference type="SMART" id="SM00532">
    <property type="entry name" value="LIGANc"/>
    <property type="match status" value="1"/>
</dbReference>
<organism evidence="12 13">
    <name type="scientific">Mycoplasmopsis ciconiae</name>
    <dbReference type="NCBI Taxonomy" id="561067"/>
    <lineage>
        <taxon>Bacteria</taxon>
        <taxon>Bacillati</taxon>
        <taxon>Mycoplasmatota</taxon>
        <taxon>Mycoplasmoidales</taxon>
        <taxon>Metamycoplasmataceae</taxon>
        <taxon>Mycoplasmopsis</taxon>
    </lineage>
</organism>
<dbReference type="CDD" id="cd17748">
    <property type="entry name" value="BRCT_DNA_ligase_like"/>
    <property type="match status" value="1"/>
</dbReference>
<dbReference type="InterPro" id="IPR001679">
    <property type="entry name" value="DNA_ligase"/>
</dbReference>
<evidence type="ECO:0000259" key="11">
    <source>
        <dbReference type="PROSITE" id="PS50172"/>
    </source>
</evidence>
<dbReference type="Proteomes" id="UP001344817">
    <property type="component" value="Unassembled WGS sequence"/>
</dbReference>
<feature type="binding site" evidence="10">
    <location>
        <position position="335"/>
    </location>
    <ligand>
        <name>NAD(+)</name>
        <dbReference type="ChEBI" id="CHEBI:57540"/>
    </ligand>
</feature>
<evidence type="ECO:0000256" key="6">
    <source>
        <dbReference type="ARBA" id="ARBA00022842"/>
    </source>
</evidence>
<dbReference type="PROSITE" id="PS50172">
    <property type="entry name" value="BRCT"/>
    <property type="match status" value="1"/>
</dbReference>
<name>A0ABU7MKL6_9BACT</name>
<keyword evidence="3 10" id="KW-0479">Metal-binding</keyword>
<dbReference type="InterPro" id="IPR018239">
    <property type="entry name" value="DNA_ligase_AS"/>
</dbReference>
<sequence length="688" mass="79765">MNKNEQNQEQIKQKYLSIIDLILQWNHEYYNLDKPTVADKEYDKYYNELLLIEKEYPQLKVDYSPTNFIGGIASNKFTKVKHKNPMLSLNKAYTIEEIEKYIENISEKVDVMDLLFSLEYKIDGLSIALHYSEGKLVKALTRGDGVEGEDVTENVYQISSIPKKIDYLKDLEVRGEVFLTKQQFQINNNKYFEDLKTKEAKKPINEQKSDEELKKMLFANPRNAASGTLRQKDSRIVKDRNLSAYLYEISDALEHNINTIKESFGFLKRHNFPTQNYNFYAENIDEIAEEIDKFSVVKNNLDYDVDGFVIKFNFIKYFDKLGYTSKFPHYAIAFKLEGEEAITKIKDIETFVGRTGKITYVANVEKVLLNQTNVQKATLHNYEFIQKLNLNIGDQVKIIKAGEIIPKVIDLAQKNSVGVFEKVLKCPSCESTLVYVEQNVDQFCLNDMCPEKIKRSLIHFCSKKALNIKTLGNKTIDIFFDKKIVNNIQDIFNLENKYQQLIQLDKFQDKKVQNILNSIEKSLKVELYRVLYGLGIKDVGLRASKLICQKITEIKDLLEIDLDELIHIKDIGEKTILSLKKYIQNDKNKELILFLNNIFVQEDTQKQKLSNKLENMNICITGKLSMSRDEYFDFLNSHGAKTSTDVTKDVTHLLVGDKQQTSSSSKYKKAIKNNVVIIDENDLKNLLK</sequence>
<feature type="binding site" evidence="10">
    <location>
        <position position="142"/>
    </location>
    <ligand>
        <name>NAD(+)</name>
        <dbReference type="ChEBI" id="CHEBI:57540"/>
    </ligand>
</feature>
<feature type="binding site" evidence="10">
    <location>
        <position position="444"/>
    </location>
    <ligand>
        <name>Zn(2+)</name>
        <dbReference type="ChEBI" id="CHEBI:29105"/>
    </ligand>
</feature>
<dbReference type="InterPro" id="IPR036420">
    <property type="entry name" value="BRCT_dom_sf"/>
</dbReference>
<evidence type="ECO:0000313" key="13">
    <source>
        <dbReference type="Proteomes" id="UP001344817"/>
    </source>
</evidence>
<keyword evidence="5 10" id="KW-0862">Zinc</keyword>
<evidence type="ECO:0000256" key="7">
    <source>
        <dbReference type="ARBA" id="ARBA00023027"/>
    </source>
</evidence>
<protein>
    <recommendedName>
        <fullName evidence="10">DNA ligase</fullName>
        <ecNumber evidence="10">6.5.1.2</ecNumber>
    </recommendedName>
    <alternativeName>
        <fullName evidence="10">Polydeoxyribonucleotide synthase [NAD(+)]</fullName>
    </alternativeName>
</protein>
<dbReference type="PIRSF" id="PIRSF001604">
    <property type="entry name" value="LigA"/>
    <property type="match status" value="1"/>
</dbReference>
<accession>A0ABU7MKL6</accession>
<comment type="cofactor">
    <cofactor evidence="10">
        <name>Mg(2+)</name>
        <dbReference type="ChEBI" id="CHEBI:18420"/>
    </cofactor>
    <cofactor evidence="10">
        <name>Mn(2+)</name>
        <dbReference type="ChEBI" id="CHEBI:29035"/>
    </cofactor>
</comment>
<comment type="similarity">
    <text evidence="10">Belongs to the NAD-dependent DNA ligase family. LigA subfamily.</text>
</comment>
<keyword evidence="10" id="KW-0464">Manganese</keyword>
<dbReference type="PROSITE" id="PS01055">
    <property type="entry name" value="DNA_LIGASE_N1"/>
    <property type="match status" value="1"/>
</dbReference>
<dbReference type="NCBIfam" id="NF005932">
    <property type="entry name" value="PRK07956.1"/>
    <property type="match status" value="1"/>
</dbReference>
<dbReference type="HAMAP" id="MF_01588">
    <property type="entry name" value="DNA_ligase_A"/>
    <property type="match status" value="1"/>
</dbReference>
<evidence type="ECO:0000256" key="5">
    <source>
        <dbReference type="ARBA" id="ARBA00022833"/>
    </source>
</evidence>
<evidence type="ECO:0000256" key="3">
    <source>
        <dbReference type="ARBA" id="ARBA00022723"/>
    </source>
</evidence>
<feature type="active site" description="N6-AMP-lysine intermediate" evidence="10">
    <location>
        <position position="121"/>
    </location>
</feature>
<feature type="binding site" evidence="10">
    <location>
        <begin position="39"/>
        <end position="43"/>
    </location>
    <ligand>
        <name>NAD(+)</name>
        <dbReference type="ChEBI" id="CHEBI:57540"/>
    </ligand>
</feature>
<evidence type="ECO:0000256" key="8">
    <source>
        <dbReference type="ARBA" id="ARBA00023204"/>
    </source>
</evidence>
<feature type="binding site" evidence="10">
    <location>
        <position position="119"/>
    </location>
    <ligand>
        <name>NAD(+)</name>
        <dbReference type="ChEBI" id="CHEBI:57540"/>
    </ligand>
</feature>